<dbReference type="PANTHER" id="PTHR30075">
    <property type="entry name" value="GLYCYL-TRNA SYNTHETASE"/>
    <property type="match status" value="1"/>
</dbReference>
<dbReference type="GO" id="GO:0005524">
    <property type="term" value="F:ATP binding"/>
    <property type="evidence" value="ECO:0007669"/>
    <property type="project" value="UniProtKB-UniRule"/>
</dbReference>
<reference evidence="11" key="1">
    <citation type="submission" date="2018-11" db="EMBL/GenBank/DDBJ databases">
        <title>Phylogenetic, genomic, and biogeographic characterization of a novel and ubiquitous marine invertebrate-associated Rickettsiales parasite, Candidatus Marinoinvertebrata rohwerii, gen. nov., sp. nov.</title>
        <authorList>
            <person name="Klinges J.G."/>
            <person name="Rosales S.M."/>
            <person name="Mcminds R."/>
            <person name="Shaver E.C."/>
            <person name="Shantz A."/>
            <person name="Peters E.C."/>
            <person name="Burkepile D.E."/>
            <person name="Silliman B.R."/>
            <person name="Vega Thurber R.L."/>
        </authorList>
    </citation>
    <scope>NUCLEOTIDE SEQUENCE [LARGE SCALE GENOMIC DNA]</scope>
    <source>
        <strain evidence="11">a_cerv_44</strain>
    </source>
</reference>
<dbReference type="Gene3D" id="1.20.58.180">
    <property type="entry name" value="Class II aaRS and biotin synthetases, domain 2"/>
    <property type="match status" value="1"/>
</dbReference>
<dbReference type="SUPFAM" id="SSF55681">
    <property type="entry name" value="Class II aaRS and biotin synthetases"/>
    <property type="match status" value="1"/>
</dbReference>
<dbReference type="PRINTS" id="PR01044">
    <property type="entry name" value="TRNASYNTHGA"/>
</dbReference>
<protein>
    <recommendedName>
        <fullName evidence="9">Glycine--tRNA ligase alpha subunit</fullName>
        <ecNumber evidence="9">6.1.1.14</ecNumber>
    </recommendedName>
    <alternativeName>
        <fullName evidence="9">Glycyl-tRNA synthetase alpha subunit</fullName>
        <shortName evidence="9">GlyRS</shortName>
    </alternativeName>
</protein>
<evidence type="ECO:0000313" key="11">
    <source>
        <dbReference type="Proteomes" id="UP000279470"/>
    </source>
</evidence>
<dbReference type="InterPro" id="IPR002310">
    <property type="entry name" value="Gly-tRNA_ligase_asu"/>
</dbReference>
<organism evidence="10 11">
    <name type="scientific">Candidatus Aquarickettsia rohweri</name>
    <dbReference type="NCBI Taxonomy" id="2602574"/>
    <lineage>
        <taxon>Bacteria</taxon>
        <taxon>Pseudomonadati</taxon>
        <taxon>Pseudomonadota</taxon>
        <taxon>Alphaproteobacteria</taxon>
        <taxon>Rickettsiales</taxon>
        <taxon>Candidatus Midichloriaceae</taxon>
        <taxon>Candidatus Aquarickettsia</taxon>
    </lineage>
</organism>
<evidence type="ECO:0000256" key="1">
    <source>
        <dbReference type="ARBA" id="ARBA00008226"/>
    </source>
</evidence>
<dbReference type="OrthoDB" id="9802183at2"/>
<gene>
    <name evidence="9" type="primary">glyQ</name>
    <name evidence="10" type="ORF">EIC27_04115</name>
</gene>
<keyword evidence="5 9" id="KW-0067">ATP-binding</keyword>
<keyword evidence="4 9" id="KW-0547">Nucleotide-binding</keyword>
<dbReference type="NCBIfam" id="TIGR00388">
    <property type="entry name" value="glyQ"/>
    <property type="match status" value="1"/>
</dbReference>
<keyword evidence="6 9" id="KW-0648">Protein biosynthesis</keyword>
<sequence>MHFQDIIFNLQKYWNQQGCVVLQSLDTEVGAGTSHPATMLKSLDEKSWNVAYVQPCRRPADGRYGDNPNRMQHYYQFQVLMKPSPDDIQEKCLNSLKILGIDSNLHDIRFVHSDWDNPTLGAWGLGWEVWCNGMEIIQFTYMQQVGGISCKLIPGEITYGLERLAMYIQDKDNVWDLVWNSSGITYKDIFLAQEKEFCEFNFNVADTDMLIRHFNDYEVMAQKLIDKNLLYPAYDYCVKSSHLFNILEARGVLSVTERASYISRVRNIAKNCCLKFSQNCN</sequence>
<comment type="catalytic activity">
    <reaction evidence="8 9">
        <text>tRNA(Gly) + glycine + ATP = glycyl-tRNA(Gly) + AMP + diphosphate</text>
        <dbReference type="Rhea" id="RHEA:16013"/>
        <dbReference type="Rhea" id="RHEA-COMP:9664"/>
        <dbReference type="Rhea" id="RHEA-COMP:9683"/>
        <dbReference type="ChEBI" id="CHEBI:30616"/>
        <dbReference type="ChEBI" id="CHEBI:33019"/>
        <dbReference type="ChEBI" id="CHEBI:57305"/>
        <dbReference type="ChEBI" id="CHEBI:78442"/>
        <dbReference type="ChEBI" id="CHEBI:78522"/>
        <dbReference type="ChEBI" id="CHEBI:456215"/>
        <dbReference type="EC" id="6.1.1.14"/>
    </reaction>
</comment>
<dbReference type="Gene3D" id="3.30.930.10">
    <property type="entry name" value="Bira Bifunctional Protein, Domain 2"/>
    <property type="match status" value="1"/>
</dbReference>
<dbReference type="GO" id="GO:0004820">
    <property type="term" value="F:glycine-tRNA ligase activity"/>
    <property type="evidence" value="ECO:0007669"/>
    <property type="project" value="UniProtKB-UniRule"/>
</dbReference>
<accession>A0A429XID6</accession>
<keyword evidence="3 9" id="KW-0436">Ligase</keyword>
<dbReference type="GO" id="GO:0005829">
    <property type="term" value="C:cytosol"/>
    <property type="evidence" value="ECO:0007669"/>
    <property type="project" value="TreeGrafter"/>
</dbReference>
<dbReference type="PROSITE" id="PS50861">
    <property type="entry name" value="AA_TRNA_LIGASE_II_GLYAB"/>
    <property type="match status" value="1"/>
</dbReference>
<comment type="caution">
    <text evidence="10">The sequence shown here is derived from an EMBL/GenBank/DDBJ whole genome shotgun (WGS) entry which is preliminary data.</text>
</comment>
<evidence type="ECO:0000256" key="4">
    <source>
        <dbReference type="ARBA" id="ARBA00022741"/>
    </source>
</evidence>
<evidence type="ECO:0000256" key="5">
    <source>
        <dbReference type="ARBA" id="ARBA00022840"/>
    </source>
</evidence>
<dbReference type="EMBL" id="RXFM01000051">
    <property type="protein sequence ID" value="RST65597.1"/>
    <property type="molecule type" value="Genomic_DNA"/>
</dbReference>
<proteinExistence type="inferred from homology"/>
<dbReference type="Proteomes" id="UP000279470">
    <property type="component" value="Unassembled WGS sequence"/>
</dbReference>
<evidence type="ECO:0000256" key="3">
    <source>
        <dbReference type="ARBA" id="ARBA00022598"/>
    </source>
</evidence>
<keyword evidence="11" id="KW-1185">Reference proteome</keyword>
<evidence type="ECO:0000256" key="8">
    <source>
        <dbReference type="ARBA" id="ARBA00047937"/>
    </source>
</evidence>
<keyword evidence="9" id="KW-0963">Cytoplasm</keyword>
<name>A0A429XID6_9RICK</name>
<dbReference type="Pfam" id="PF02091">
    <property type="entry name" value="tRNA-synt_2e"/>
    <property type="match status" value="1"/>
</dbReference>
<dbReference type="FunFam" id="3.30.930.10:FF:000006">
    <property type="entry name" value="Glycine--tRNA ligase alpha subunit"/>
    <property type="match status" value="1"/>
</dbReference>
<dbReference type="NCBIfam" id="NF006827">
    <property type="entry name" value="PRK09348.1"/>
    <property type="match status" value="1"/>
</dbReference>
<comment type="similarity">
    <text evidence="1 9">Belongs to the class-II aminoacyl-tRNA synthetase family.</text>
</comment>
<dbReference type="InterPro" id="IPR006194">
    <property type="entry name" value="Gly-tRNA-synth_heterodimer"/>
</dbReference>
<evidence type="ECO:0000256" key="6">
    <source>
        <dbReference type="ARBA" id="ARBA00022917"/>
    </source>
</evidence>
<comment type="subunit">
    <text evidence="2 9">Tetramer of two alpha and two beta subunits.</text>
</comment>
<dbReference type="RefSeq" id="WP_126044863.1">
    <property type="nucleotide sequence ID" value="NZ_RXFM01000051.1"/>
</dbReference>
<keyword evidence="7 9" id="KW-0030">Aminoacyl-tRNA synthetase</keyword>
<dbReference type="GO" id="GO:0006426">
    <property type="term" value="P:glycyl-tRNA aminoacylation"/>
    <property type="evidence" value="ECO:0007669"/>
    <property type="project" value="UniProtKB-UniRule"/>
</dbReference>
<dbReference type="EC" id="6.1.1.14" evidence="9"/>
<dbReference type="PANTHER" id="PTHR30075:SF2">
    <property type="entry name" value="GLYCINE--TRNA LIGASE, CHLOROPLASTIC_MITOCHONDRIAL 2"/>
    <property type="match status" value="1"/>
</dbReference>
<dbReference type="AlphaFoldDB" id="A0A429XID6"/>
<evidence type="ECO:0000256" key="7">
    <source>
        <dbReference type="ARBA" id="ARBA00023146"/>
    </source>
</evidence>
<evidence type="ECO:0000256" key="2">
    <source>
        <dbReference type="ARBA" id="ARBA00011209"/>
    </source>
</evidence>
<dbReference type="HAMAP" id="MF_00254">
    <property type="entry name" value="Gly_tRNA_synth_alpha"/>
    <property type="match status" value="1"/>
</dbReference>
<comment type="subcellular location">
    <subcellularLocation>
        <location evidence="9">Cytoplasm</location>
    </subcellularLocation>
</comment>
<dbReference type="InterPro" id="IPR045864">
    <property type="entry name" value="aa-tRNA-synth_II/BPL/LPL"/>
</dbReference>
<evidence type="ECO:0000313" key="10">
    <source>
        <dbReference type="EMBL" id="RST65597.1"/>
    </source>
</evidence>
<evidence type="ECO:0000256" key="9">
    <source>
        <dbReference type="HAMAP-Rule" id="MF_00254"/>
    </source>
</evidence>